<evidence type="ECO:0000256" key="2">
    <source>
        <dbReference type="ARBA" id="ARBA00008335"/>
    </source>
</evidence>
<evidence type="ECO:0000259" key="12">
    <source>
        <dbReference type="PROSITE" id="PS50157"/>
    </source>
</evidence>
<dbReference type="PANTHER" id="PTHR43791:SF62">
    <property type="entry name" value="MAJOR FACILITATOR SUPERFAMILY (MFS) PROFILE DOMAIN-CONTAINING PROTEIN"/>
    <property type="match status" value="1"/>
</dbReference>
<dbReference type="GO" id="GO:0006351">
    <property type="term" value="P:DNA-templated transcription"/>
    <property type="evidence" value="ECO:0007669"/>
    <property type="project" value="InterPro"/>
</dbReference>
<keyword evidence="9" id="KW-0539">Nucleus</keyword>
<evidence type="ECO:0000256" key="4">
    <source>
        <dbReference type="ARBA" id="ARBA00022692"/>
    </source>
</evidence>
<feature type="domain" description="C2H2-type" evidence="12">
    <location>
        <begin position="633"/>
        <end position="661"/>
    </location>
</feature>
<dbReference type="InterPro" id="IPR029068">
    <property type="entry name" value="Glyas_Bleomycin-R_OHBP_Dase"/>
</dbReference>
<dbReference type="Pfam" id="PF00903">
    <property type="entry name" value="Glyoxalase"/>
    <property type="match status" value="1"/>
</dbReference>
<evidence type="ECO:0000256" key="1">
    <source>
        <dbReference type="ARBA" id="ARBA00004141"/>
    </source>
</evidence>
<keyword evidence="10" id="KW-0862">Zinc</keyword>
<comment type="similarity">
    <text evidence="2">Belongs to the major facilitator superfamily.</text>
</comment>
<comment type="caution">
    <text evidence="15">The sequence shown here is derived from an EMBL/GenBank/DDBJ whole genome shotgun (WGS) entry which is preliminary data.</text>
</comment>
<dbReference type="Pfam" id="PF04082">
    <property type="entry name" value="Fungal_trans"/>
    <property type="match status" value="1"/>
</dbReference>
<dbReference type="GO" id="GO:0008270">
    <property type="term" value="F:zinc ion binding"/>
    <property type="evidence" value="ECO:0007669"/>
    <property type="project" value="UniProtKB-KW"/>
</dbReference>
<feature type="transmembrane region" description="Helical" evidence="11">
    <location>
        <begin position="515"/>
        <end position="533"/>
    </location>
</feature>
<feature type="transmembrane region" description="Helical" evidence="11">
    <location>
        <begin position="482"/>
        <end position="503"/>
    </location>
</feature>
<feature type="transmembrane region" description="Helical" evidence="11">
    <location>
        <begin position="446"/>
        <end position="462"/>
    </location>
</feature>
<feature type="transmembrane region" description="Helical" evidence="11">
    <location>
        <begin position="891"/>
        <end position="909"/>
    </location>
</feature>
<evidence type="ECO:0000313" key="16">
    <source>
        <dbReference type="Proteomes" id="UP000324241"/>
    </source>
</evidence>
<evidence type="ECO:0000256" key="5">
    <source>
        <dbReference type="ARBA" id="ARBA00022989"/>
    </source>
</evidence>
<evidence type="ECO:0000256" key="11">
    <source>
        <dbReference type="SAM" id="Phobius"/>
    </source>
</evidence>
<dbReference type="InterPro" id="IPR004360">
    <property type="entry name" value="Glyas_Fos-R_dOase_dom"/>
</dbReference>
<evidence type="ECO:0000256" key="8">
    <source>
        <dbReference type="ARBA" id="ARBA00023163"/>
    </source>
</evidence>
<evidence type="ECO:0000259" key="13">
    <source>
        <dbReference type="PROSITE" id="PS50850"/>
    </source>
</evidence>
<dbReference type="InterPro" id="IPR011701">
    <property type="entry name" value="MFS"/>
</dbReference>
<dbReference type="EMBL" id="QUQM01000002">
    <property type="protein sequence ID" value="KAA8652813.1"/>
    <property type="molecule type" value="Genomic_DNA"/>
</dbReference>
<keyword evidence="7 11" id="KW-0472">Membrane</keyword>
<dbReference type="PROSITE" id="PS50157">
    <property type="entry name" value="ZINC_FINGER_C2H2_2"/>
    <property type="match status" value="1"/>
</dbReference>
<dbReference type="OrthoDB" id="2250022at2759"/>
<dbReference type="FunFam" id="1.20.1250.20:FF:000057">
    <property type="entry name" value="MFS general substrate transporter"/>
    <property type="match status" value="1"/>
</dbReference>
<dbReference type="PROSITE" id="PS51819">
    <property type="entry name" value="VOC"/>
    <property type="match status" value="1"/>
</dbReference>
<dbReference type="GO" id="GO:0022857">
    <property type="term" value="F:transmembrane transporter activity"/>
    <property type="evidence" value="ECO:0007669"/>
    <property type="project" value="InterPro"/>
</dbReference>
<evidence type="ECO:0000256" key="10">
    <source>
        <dbReference type="PROSITE-ProRule" id="PRU00042"/>
    </source>
</evidence>
<keyword evidence="6" id="KW-0805">Transcription regulation</keyword>
<evidence type="ECO:0000256" key="6">
    <source>
        <dbReference type="ARBA" id="ARBA00023015"/>
    </source>
</evidence>
<feature type="transmembrane region" description="Helical" evidence="11">
    <location>
        <begin position="572"/>
        <end position="591"/>
    </location>
</feature>
<dbReference type="Pfam" id="PF07690">
    <property type="entry name" value="MFS_1"/>
    <property type="match status" value="1"/>
</dbReference>
<keyword evidence="10" id="KW-0479">Metal-binding</keyword>
<dbReference type="SUPFAM" id="SSF54593">
    <property type="entry name" value="Glyoxalase/Bleomycin resistance protein/Dihydroxybiphenyl dioxygenase"/>
    <property type="match status" value="1"/>
</dbReference>
<keyword evidence="3" id="KW-0813">Transport</keyword>
<dbReference type="CDD" id="cd07253">
    <property type="entry name" value="GLOD5"/>
    <property type="match status" value="1"/>
</dbReference>
<dbReference type="InterPro" id="IPR007219">
    <property type="entry name" value="XnlR_reg_dom"/>
</dbReference>
<dbReference type="GeneID" id="54324422"/>
<feature type="transmembrane region" description="Helical" evidence="11">
    <location>
        <begin position="370"/>
        <end position="392"/>
    </location>
</feature>
<evidence type="ECO:0000259" key="14">
    <source>
        <dbReference type="PROSITE" id="PS51819"/>
    </source>
</evidence>
<reference evidence="15 16" key="1">
    <citation type="submission" date="2019-08" db="EMBL/GenBank/DDBJ databases">
        <title>The genome sequence of a newly discovered highly antifungal drug resistant Aspergillus species, Aspergillus tanneri NIH 1004.</title>
        <authorList>
            <person name="Mounaud S."/>
            <person name="Singh I."/>
            <person name="Joardar V."/>
            <person name="Pakala S."/>
            <person name="Pakala S."/>
            <person name="Venepally P."/>
            <person name="Chung J.K."/>
            <person name="Losada L."/>
            <person name="Nierman W.C."/>
        </authorList>
    </citation>
    <scope>NUCLEOTIDE SEQUENCE [LARGE SCALE GENOMIC DNA]</scope>
    <source>
        <strain evidence="15 16">NIH1004</strain>
    </source>
</reference>
<protein>
    <recommendedName>
        <fullName evidence="17">Major facilitator superfamily (MFS) profile domain-containing protein</fullName>
    </recommendedName>
</protein>
<dbReference type="Proteomes" id="UP000324241">
    <property type="component" value="Unassembled WGS sequence"/>
</dbReference>
<dbReference type="VEuPathDB" id="FungiDB:EYZ11_005709"/>
<evidence type="ECO:0000256" key="9">
    <source>
        <dbReference type="ARBA" id="ARBA00023242"/>
    </source>
</evidence>
<keyword evidence="4 11" id="KW-0812">Transmembrane</keyword>
<dbReference type="GO" id="GO:0003677">
    <property type="term" value="F:DNA binding"/>
    <property type="evidence" value="ECO:0007669"/>
    <property type="project" value="InterPro"/>
</dbReference>
<evidence type="ECO:0008006" key="17">
    <source>
        <dbReference type="Google" id="ProtNLM"/>
    </source>
</evidence>
<feature type="transmembrane region" description="Helical" evidence="11">
    <location>
        <begin position="276"/>
        <end position="296"/>
    </location>
</feature>
<feature type="domain" description="Major facilitator superfamily (MFS) profile" evidence="13">
    <location>
        <begin position="187"/>
        <end position="630"/>
    </location>
</feature>
<feature type="transmembrane region" description="Helical" evidence="11">
    <location>
        <begin position="539"/>
        <end position="560"/>
    </location>
</feature>
<accession>A0A5M9N6A3</accession>
<keyword evidence="5 11" id="KW-1133">Transmembrane helix</keyword>
<evidence type="ECO:0000256" key="3">
    <source>
        <dbReference type="ARBA" id="ARBA00022448"/>
    </source>
</evidence>
<dbReference type="InterPro" id="IPR020846">
    <property type="entry name" value="MFS_dom"/>
</dbReference>
<feature type="transmembrane region" description="Helical" evidence="11">
    <location>
        <begin position="337"/>
        <end position="358"/>
    </location>
</feature>
<dbReference type="InterPro" id="IPR037523">
    <property type="entry name" value="VOC_core"/>
</dbReference>
<feature type="domain" description="VOC" evidence="14">
    <location>
        <begin position="9"/>
        <end position="137"/>
    </location>
</feature>
<proteinExistence type="inferred from homology"/>
<evidence type="ECO:0000256" key="7">
    <source>
        <dbReference type="ARBA" id="ARBA00023136"/>
    </source>
</evidence>
<dbReference type="FunFam" id="1.20.1250.20:FF:000013">
    <property type="entry name" value="MFS general substrate transporter"/>
    <property type="match status" value="1"/>
</dbReference>
<dbReference type="PROSITE" id="PS50850">
    <property type="entry name" value="MFS"/>
    <property type="match status" value="1"/>
</dbReference>
<dbReference type="PANTHER" id="PTHR43791">
    <property type="entry name" value="PERMEASE-RELATED"/>
    <property type="match status" value="1"/>
</dbReference>
<dbReference type="RefSeq" id="XP_033432174.1">
    <property type="nucleotide sequence ID" value="XM_033566417.1"/>
</dbReference>
<feature type="transmembrane region" description="Helical" evidence="11">
    <location>
        <begin position="603"/>
        <end position="626"/>
    </location>
</feature>
<dbReference type="Gene3D" id="3.10.180.10">
    <property type="entry name" value="2,3-Dihydroxybiphenyl 1,2-Dioxygenase, domain 1"/>
    <property type="match status" value="1"/>
</dbReference>
<comment type="subcellular location">
    <subcellularLocation>
        <location evidence="1">Membrane</location>
        <topology evidence="1">Multi-pass membrane protein</topology>
    </subcellularLocation>
</comment>
<evidence type="ECO:0000313" key="15">
    <source>
        <dbReference type="EMBL" id="KAA8652813.1"/>
    </source>
</evidence>
<dbReference type="CDD" id="cd12148">
    <property type="entry name" value="fungal_TF_MHR"/>
    <property type="match status" value="1"/>
</dbReference>
<feature type="transmembrane region" description="Helical" evidence="11">
    <location>
        <begin position="302"/>
        <end position="325"/>
    </location>
</feature>
<keyword evidence="10" id="KW-0863">Zinc-finger</keyword>
<sequence>MAAKFSVKSLDHLVLTVRSIPKTVSFYTTHLGMRHETFYSPMNRAVQRHALLFGTQKINLHEAGKEFEPKAQNIMPGSADLCFLSDEPVERVLEAFQTAKIEVLEGAKVVERTGAVGKIRSVYVRDPDGNLIDRNANKQRQEHAAVEHIEEQGPGKPRGPASIFDHLSDETQRIQEKRLVRKLDMTLMPTIWVLYLFNYLDRNNIACVSPIPLLESFMPTRMLMAGFYSQAKLNRFEKDLSLHGEQYNTAISILNVGYMLMQLPSNMILTRVRPSFYIPFWVGVWSCLSAATAGTHNYAGLIAIRFFLGTAESPFFPGVFYLLSCWYTKKELALRTAILYSGLVLATAFSGLLAAAVFSGLDGALGLAGWRWLFIIEGAASFVAAIVSCFLIPDFPHSQAGTTASGWLFDEAEKKLAHERILRDQVSNQESDHSLWFGLKSALSDYRVFVFALMLCSNHTAYGFNNFYPSIVKGLNLGSTTVTLLCTAPPYLVGAAAAFFVAWSSDRHCERGFHIGGSMAVAIVGFTISVSVLQTPVRYASSFLYISGCFAANSMVYSWAASAVSQTPEKRACATAIINLIGQLGNIWSPYFFQPQEAPRYTLAMVLMIAFSGVSILTCVVMKWTLQRENRKLQARLCEQAFSRSDLLRRHEKRAHNHHSPRVRRGEGDLRLHGDGSPLGISIGQPCDATTTEQMDVSFGWSDYVSTSQQMTAFWQLGDPDRSLDLQDLVLPGDYDQLLNFDPDPVPLEIQQNHLSLQVAGPSLLSRPGSPPILEVPTDGAHSPDSHWFLGDRHRITEERWLSMQTDVSQAGVYKLPSHPTLSQFIRRYFGSFHRHQPFLHPPTWSPSTAKTALILAVCANGAVYSLEPDIAVELHKAAVACMQRDEKKGLWTLQTLMLVAAFAAWSGSSDDLAFALQCYGEMTMAVRREWSQMQEEQEGFSCWERWLERECLKRITFCVFTLMNLITVAYDIPASVQLEGRFGIPCTESQWDAKSEEEWIHLQQNSPTIEWQSAAAVMDQLLNEALPVPQQVSIFGCHVVISSLVQRIILFRKAGLSSKGPLYVAEEQRILRGLRRWQLMWESAPRAALSPNSPYGPMLFNSTALLRLAYVRLVADYSCIRSQFSWGNTTPAIEKTLRSMELPLQNHQSARAALHACLALKIPATLGFKLVARTSFWVWSVQHAICYFECALLLTKWLERMALEPTGLSDEELGVIDLVQQVTSWPHSGRSAENLRAMAVAVLRTWGQLLDTKNTTVWGLIPKLAHLLNLHADNLHRA</sequence>
<dbReference type="InterPro" id="IPR013087">
    <property type="entry name" value="Znf_C2H2_type"/>
</dbReference>
<dbReference type="Gene3D" id="1.20.1250.20">
    <property type="entry name" value="MFS general substrate transporter like domains"/>
    <property type="match status" value="2"/>
</dbReference>
<dbReference type="VEuPathDB" id="FungiDB:EYZ11_012335"/>
<keyword evidence="8" id="KW-0804">Transcription</keyword>
<dbReference type="InterPro" id="IPR036259">
    <property type="entry name" value="MFS_trans_sf"/>
</dbReference>
<gene>
    <name evidence="15" type="ORF">ATNIH1004_001720</name>
</gene>
<name>A0A5M9N6A3_9EURO</name>
<dbReference type="GO" id="GO:0016020">
    <property type="term" value="C:membrane"/>
    <property type="evidence" value="ECO:0007669"/>
    <property type="project" value="UniProtKB-SubCell"/>
</dbReference>
<organism evidence="15 16">
    <name type="scientific">Aspergillus tanneri</name>
    <dbReference type="NCBI Taxonomy" id="1220188"/>
    <lineage>
        <taxon>Eukaryota</taxon>
        <taxon>Fungi</taxon>
        <taxon>Dikarya</taxon>
        <taxon>Ascomycota</taxon>
        <taxon>Pezizomycotina</taxon>
        <taxon>Eurotiomycetes</taxon>
        <taxon>Eurotiomycetidae</taxon>
        <taxon>Eurotiales</taxon>
        <taxon>Aspergillaceae</taxon>
        <taxon>Aspergillus</taxon>
        <taxon>Aspergillus subgen. Circumdati</taxon>
    </lineage>
</organism>
<dbReference type="SUPFAM" id="SSF103473">
    <property type="entry name" value="MFS general substrate transporter"/>
    <property type="match status" value="1"/>
</dbReference>
<dbReference type="AlphaFoldDB" id="A0A5M9N6A3"/>